<comment type="caution">
    <text evidence="1">The sequence shown here is derived from an EMBL/GenBank/DDBJ whole genome shotgun (WGS) entry which is preliminary data.</text>
</comment>
<dbReference type="STRING" id="1088869.GMO_21630"/>
<evidence type="ECO:0000313" key="2">
    <source>
        <dbReference type="Proteomes" id="UP000004949"/>
    </source>
</evidence>
<name>G6XKZ7_9PROT</name>
<dbReference type="PATRIC" id="fig|1088869.3.peg.2157"/>
<accession>G6XKZ7</accession>
<dbReference type="EMBL" id="AGQV01000008">
    <property type="protein sequence ID" value="EHH67592.1"/>
    <property type="molecule type" value="Genomic_DNA"/>
</dbReference>
<reference evidence="1 2" key="1">
    <citation type="submission" date="2011-10" db="EMBL/GenBank/DDBJ databases">
        <title>Genome sequence of Gluconobacter morbifer G707, isolated from Drosophila gut.</title>
        <authorList>
            <person name="Lee W.-J."/>
            <person name="Kim E.-K."/>
        </authorList>
    </citation>
    <scope>NUCLEOTIDE SEQUENCE [LARGE SCALE GENOMIC DNA]</scope>
    <source>
        <strain evidence="1 2">G707</strain>
    </source>
</reference>
<dbReference type="Proteomes" id="UP000004949">
    <property type="component" value="Unassembled WGS sequence"/>
</dbReference>
<proteinExistence type="predicted"/>
<evidence type="ECO:0000313" key="1">
    <source>
        <dbReference type="EMBL" id="EHH67592.1"/>
    </source>
</evidence>
<gene>
    <name evidence="1" type="ORF">GMO_21630</name>
</gene>
<dbReference type="AlphaFoldDB" id="G6XKZ7"/>
<sequence length="75" mass="8352">MTAMARKPSKVSQDDAVKARTDDEIHEAFLQITDKRQVTASISPESRAVIRDFLASLDGDLRVFQVLSVLEEAFS</sequence>
<organism evidence="1 2">
    <name type="scientific">Gluconobacter morbifer G707</name>
    <dbReference type="NCBI Taxonomy" id="1088869"/>
    <lineage>
        <taxon>Bacteria</taxon>
        <taxon>Pseudomonadati</taxon>
        <taxon>Pseudomonadota</taxon>
        <taxon>Alphaproteobacteria</taxon>
        <taxon>Acetobacterales</taxon>
        <taxon>Acetobacteraceae</taxon>
        <taxon>Gluconobacter</taxon>
    </lineage>
</organism>
<keyword evidence="2" id="KW-1185">Reference proteome</keyword>
<protein>
    <submittedName>
        <fullName evidence="1">Uncharacterized protein</fullName>
    </submittedName>
</protein>